<proteinExistence type="predicted"/>
<evidence type="ECO:0000313" key="4">
    <source>
        <dbReference type="Proteomes" id="UP001500426"/>
    </source>
</evidence>
<dbReference type="Proteomes" id="UP001500426">
    <property type="component" value="Unassembled WGS sequence"/>
</dbReference>
<keyword evidence="1" id="KW-0175">Coiled coil</keyword>
<reference evidence="4" key="1">
    <citation type="journal article" date="2019" name="Int. J. Syst. Evol. Microbiol.">
        <title>The Global Catalogue of Microorganisms (GCM) 10K type strain sequencing project: providing services to taxonomists for standard genome sequencing and annotation.</title>
        <authorList>
            <consortium name="The Broad Institute Genomics Platform"/>
            <consortium name="The Broad Institute Genome Sequencing Center for Infectious Disease"/>
            <person name="Wu L."/>
            <person name="Ma J."/>
        </authorList>
    </citation>
    <scope>NUCLEOTIDE SEQUENCE [LARGE SCALE GENOMIC DNA]</scope>
    <source>
        <strain evidence="4">JCM 17068</strain>
    </source>
</reference>
<evidence type="ECO:0000256" key="1">
    <source>
        <dbReference type="SAM" id="Coils"/>
    </source>
</evidence>
<dbReference type="EMBL" id="BAABCS010000020">
    <property type="protein sequence ID" value="GAA4056489.1"/>
    <property type="molecule type" value="Genomic_DNA"/>
</dbReference>
<feature type="signal peptide" evidence="2">
    <location>
        <begin position="1"/>
        <end position="27"/>
    </location>
</feature>
<feature type="coiled-coil region" evidence="1">
    <location>
        <begin position="262"/>
        <end position="300"/>
    </location>
</feature>
<gene>
    <name evidence="3" type="ORF">GCM10022388_23940</name>
</gene>
<organism evidence="3 4">
    <name type="scientific">Flavobacterium chungnamense</name>
    <dbReference type="NCBI Taxonomy" id="706182"/>
    <lineage>
        <taxon>Bacteria</taxon>
        <taxon>Pseudomonadati</taxon>
        <taxon>Bacteroidota</taxon>
        <taxon>Flavobacteriia</taxon>
        <taxon>Flavobacteriales</taxon>
        <taxon>Flavobacteriaceae</taxon>
        <taxon>Flavobacterium</taxon>
    </lineage>
</organism>
<protein>
    <submittedName>
        <fullName evidence="3">Uncharacterized protein</fullName>
    </submittedName>
</protein>
<evidence type="ECO:0000313" key="3">
    <source>
        <dbReference type="EMBL" id="GAA4056489.1"/>
    </source>
</evidence>
<accession>A0ABP7V053</accession>
<evidence type="ECO:0000256" key="2">
    <source>
        <dbReference type="SAM" id="SignalP"/>
    </source>
</evidence>
<keyword evidence="4" id="KW-1185">Reference proteome</keyword>
<comment type="caution">
    <text evidence="3">The sequence shown here is derived from an EMBL/GenBank/DDBJ whole genome shotgun (WGS) entry which is preliminary data.</text>
</comment>
<sequence>MKTQFRNFAFVLPTLVAFLFTQNVILAQQNPFILNNQANSDDIVMTWNKDTPESEMKDDIKALSEKGITIKYSNIKRNSKDEITAIKVEYSDRKGNKGKMELDNANPIATIKFFKQGDTVGFGEPSNGNDFFVGNPMMGGFAGADDIMKRFNFGGDKNSQSYSFSFPNDGDGMSKSKSRIQIQKDGRKPLVIEDGEVIEGADDYSAEEIEEIKKNHKFEFSDGFGNNLGEKQFDFRNAEGLENFKKQMEEMKSSFGGSSKDLDNTKEEMLKAKEEMIKAKEELEKARKELEKSKTTAKTKKA</sequence>
<keyword evidence="2" id="KW-0732">Signal</keyword>
<dbReference type="RefSeq" id="WP_345094917.1">
    <property type="nucleotide sequence ID" value="NZ_BAABCS010000020.1"/>
</dbReference>
<name>A0ABP7V053_9FLAO</name>
<feature type="chain" id="PRO_5046534640" evidence="2">
    <location>
        <begin position="28"/>
        <end position="302"/>
    </location>
</feature>